<dbReference type="AlphaFoldDB" id="A0AAU9NRX7"/>
<dbReference type="GO" id="GO:0046033">
    <property type="term" value="P:AMP metabolic process"/>
    <property type="evidence" value="ECO:0007669"/>
    <property type="project" value="TreeGrafter"/>
</dbReference>
<feature type="signal peptide" evidence="3">
    <location>
        <begin position="1"/>
        <end position="16"/>
    </location>
</feature>
<evidence type="ECO:0000313" key="5">
    <source>
        <dbReference type="Proteomes" id="UP001157418"/>
    </source>
</evidence>
<comment type="similarity">
    <text evidence="1">Belongs to the metallo-dependent hydrolases superfamily. Adenosine and AMP deaminases family.</text>
</comment>
<dbReference type="PANTHER" id="PTHR11359:SF10">
    <property type="entry name" value="AMP DEAMINASE-RELATED"/>
    <property type="match status" value="1"/>
</dbReference>
<dbReference type="Pfam" id="PF19326">
    <property type="entry name" value="AMP_deaminase"/>
    <property type="match status" value="1"/>
</dbReference>
<evidence type="ECO:0008006" key="6">
    <source>
        <dbReference type="Google" id="ProtNLM"/>
    </source>
</evidence>
<dbReference type="GO" id="GO:0032264">
    <property type="term" value="P:IMP salvage"/>
    <property type="evidence" value="ECO:0007669"/>
    <property type="project" value="InterPro"/>
</dbReference>
<dbReference type="PANTHER" id="PTHR11359">
    <property type="entry name" value="AMP DEAMINASE"/>
    <property type="match status" value="1"/>
</dbReference>
<keyword evidence="3" id="KW-0732">Signal</keyword>
<dbReference type="GO" id="GO:0005829">
    <property type="term" value="C:cytosol"/>
    <property type="evidence" value="ECO:0007669"/>
    <property type="project" value="TreeGrafter"/>
</dbReference>
<evidence type="ECO:0000256" key="2">
    <source>
        <dbReference type="SAM" id="MobiDB-lite"/>
    </source>
</evidence>
<dbReference type="Proteomes" id="UP001157418">
    <property type="component" value="Unassembled WGS sequence"/>
</dbReference>
<feature type="chain" id="PRO_5043684199" description="Ubiquitin-like domain-containing protein" evidence="3">
    <location>
        <begin position="17"/>
        <end position="187"/>
    </location>
</feature>
<protein>
    <recommendedName>
        <fullName evidence="6">Ubiquitin-like domain-containing protein</fullName>
    </recommendedName>
</protein>
<accession>A0AAU9NRX7</accession>
<evidence type="ECO:0000256" key="3">
    <source>
        <dbReference type="SAM" id="SignalP"/>
    </source>
</evidence>
<gene>
    <name evidence="4" type="ORF">LVIROSA_LOCUS26739</name>
</gene>
<dbReference type="InterPro" id="IPR006329">
    <property type="entry name" value="AMPD"/>
</dbReference>
<dbReference type="SUPFAM" id="SSF51556">
    <property type="entry name" value="Metallo-dependent hydrolases"/>
    <property type="match status" value="1"/>
</dbReference>
<dbReference type="GO" id="GO:0003876">
    <property type="term" value="F:AMP deaminase activity"/>
    <property type="evidence" value="ECO:0007669"/>
    <property type="project" value="InterPro"/>
</dbReference>
<dbReference type="EMBL" id="CAKMRJ010005412">
    <property type="protein sequence ID" value="CAH1440616.1"/>
    <property type="molecule type" value="Genomic_DNA"/>
</dbReference>
<evidence type="ECO:0000256" key="1">
    <source>
        <dbReference type="ARBA" id="ARBA00006676"/>
    </source>
</evidence>
<dbReference type="Gene3D" id="4.10.800.20">
    <property type="match status" value="1"/>
</dbReference>
<evidence type="ECO:0000313" key="4">
    <source>
        <dbReference type="EMBL" id="CAH1440616.1"/>
    </source>
</evidence>
<keyword evidence="5" id="KW-1185">Reference proteome</keyword>
<sequence>MAWFMFMQIKTILAAGECMNCMSSSPWSSGTEIQPSFDVKCMNQKHLLRFIKSKLKKEPDEVVIFHDGTYLTLKEFFESLDLTGYDLNVDLLDVKIHEQQKTYEVSVKITECLLLYALTSHQHLVLAWKEQRSLEPELGTVDLGILLHFQQPQAGGFPEQQQQIESSRTDQQLLRGTSSAKGKELAR</sequence>
<comment type="caution">
    <text evidence="4">The sequence shown here is derived from an EMBL/GenBank/DDBJ whole genome shotgun (WGS) entry which is preliminary data.</text>
</comment>
<proteinExistence type="inferred from homology"/>
<name>A0AAU9NRX7_9ASTR</name>
<reference evidence="4 5" key="1">
    <citation type="submission" date="2022-01" db="EMBL/GenBank/DDBJ databases">
        <authorList>
            <person name="Xiong W."/>
            <person name="Schranz E."/>
        </authorList>
    </citation>
    <scope>NUCLEOTIDE SEQUENCE [LARGE SCALE GENOMIC DNA]</scope>
</reference>
<dbReference type="InterPro" id="IPR032466">
    <property type="entry name" value="Metal_Hydrolase"/>
</dbReference>
<feature type="compositionally biased region" description="Polar residues" evidence="2">
    <location>
        <begin position="159"/>
        <end position="180"/>
    </location>
</feature>
<feature type="region of interest" description="Disordered" evidence="2">
    <location>
        <begin position="156"/>
        <end position="187"/>
    </location>
</feature>
<organism evidence="4 5">
    <name type="scientific">Lactuca virosa</name>
    <dbReference type="NCBI Taxonomy" id="75947"/>
    <lineage>
        <taxon>Eukaryota</taxon>
        <taxon>Viridiplantae</taxon>
        <taxon>Streptophyta</taxon>
        <taxon>Embryophyta</taxon>
        <taxon>Tracheophyta</taxon>
        <taxon>Spermatophyta</taxon>
        <taxon>Magnoliopsida</taxon>
        <taxon>eudicotyledons</taxon>
        <taxon>Gunneridae</taxon>
        <taxon>Pentapetalae</taxon>
        <taxon>asterids</taxon>
        <taxon>campanulids</taxon>
        <taxon>Asterales</taxon>
        <taxon>Asteraceae</taxon>
        <taxon>Cichorioideae</taxon>
        <taxon>Cichorieae</taxon>
        <taxon>Lactucinae</taxon>
        <taxon>Lactuca</taxon>
    </lineage>
</organism>